<name>M7WZE6_RHOT1</name>
<feature type="region of interest" description="Disordered" evidence="1">
    <location>
        <begin position="61"/>
        <end position="119"/>
    </location>
</feature>
<dbReference type="HOGENOM" id="CLU_1441787_0_0_1"/>
<accession>M7WZE6</accession>
<evidence type="ECO:0000256" key="1">
    <source>
        <dbReference type="SAM" id="MobiDB-lite"/>
    </source>
</evidence>
<evidence type="ECO:0000313" key="3">
    <source>
        <dbReference type="Proteomes" id="UP000016926"/>
    </source>
</evidence>
<dbReference type="GeneID" id="27371213"/>
<proteinExistence type="predicted"/>
<reference evidence="2 3" key="1">
    <citation type="journal article" date="2012" name="Nat. Commun.">
        <title>A multi-omic map of the lipid-producing yeast Rhodosporidium toruloides.</title>
        <authorList>
            <person name="Zhu Z."/>
            <person name="Zhang S."/>
            <person name="Liu H."/>
            <person name="Shen H."/>
            <person name="Lin X."/>
            <person name="Yang F."/>
            <person name="Zhou Y.J."/>
            <person name="Jin G."/>
            <person name="Ye M."/>
            <person name="Zou H."/>
            <person name="Zou H."/>
            <person name="Zhao Z.K."/>
        </authorList>
    </citation>
    <scope>NUCLEOTIDE SEQUENCE [LARGE SCALE GENOMIC DNA]</scope>
    <source>
        <strain evidence="2 3">NP11</strain>
    </source>
</reference>
<dbReference type="RefSeq" id="XP_016274585.1">
    <property type="nucleotide sequence ID" value="XM_016420858.1"/>
</dbReference>
<sequence>MNALALWMDSRARLVVLGPRTRRAQSHGRASREVLPEAAALPQREGCHDLAQGCWKGPQVVQGGRSRLQDPPRGHRGHLHRQEVPLHRPRLDSRPHPHRQGHLDQDDPHHHHPPRVPPLCPQVLEVREAPQERCRPLLARVPCRGRRHRHRRPVPPLVEDRPLQRSSRGRSAPEGLLQVLGRSRGCIE</sequence>
<evidence type="ECO:0000313" key="2">
    <source>
        <dbReference type="EMBL" id="EMS23466.1"/>
    </source>
</evidence>
<dbReference type="AlphaFoldDB" id="M7WZE6"/>
<organism evidence="2 3">
    <name type="scientific">Rhodotorula toruloides (strain NP11)</name>
    <name type="common">Yeast</name>
    <name type="synonym">Rhodosporidium toruloides</name>
    <dbReference type="NCBI Taxonomy" id="1130832"/>
    <lineage>
        <taxon>Eukaryota</taxon>
        <taxon>Fungi</taxon>
        <taxon>Dikarya</taxon>
        <taxon>Basidiomycota</taxon>
        <taxon>Pucciniomycotina</taxon>
        <taxon>Microbotryomycetes</taxon>
        <taxon>Sporidiobolales</taxon>
        <taxon>Sporidiobolaceae</taxon>
        <taxon>Rhodotorula</taxon>
    </lineage>
</organism>
<protein>
    <submittedName>
        <fullName evidence="2">Uncharacterized protein</fullName>
    </submittedName>
</protein>
<dbReference type="EMBL" id="KB722647">
    <property type="protein sequence ID" value="EMS23466.1"/>
    <property type="molecule type" value="Genomic_DNA"/>
</dbReference>
<gene>
    <name evidence="2" type="ORF">RHTO_07200</name>
</gene>
<feature type="region of interest" description="Disordered" evidence="1">
    <location>
        <begin position="145"/>
        <end position="188"/>
    </location>
</feature>
<feature type="compositionally biased region" description="Basic and acidic residues" evidence="1">
    <location>
        <begin position="80"/>
        <end position="109"/>
    </location>
</feature>
<dbReference type="Proteomes" id="UP000016926">
    <property type="component" value="Unassembled WGS sequence"/>
</dbReference>
<keyword evidence="3" id="KW-1185">Reference proteome</keyword>